<dbReference type="HOGENOM" id="CLU_1337673_0_0_1"/>
<organism evidence="3 4">
    <name type="scientific">Jaapia argillacea MUCL 33604</name>
    <dbReference type="NCBI Taxonomy" id="933084"/>
    <lineage>
        <taxon>Eukaryota</taxon>
        <taxon>Fungi</taxon>
        <taxon>Dikarya</taxon>
        <taxon>Basidiomycota</taxon>
        <taxon>Agaricomycotina</taxon>
        <taxon>Agaricomycetes</taxon>
        <taxon>Agaricomycetidae</taxon>
        <taxon>Jaapiales</taxon>
        <taxon>Jaapiaceae</taxon>
        <taxon>Jaapia</taxon>
    </lineage>
</organism>
<reference evidence="4" key="1">
    <citation type="journal article" date="2014" name="Proc. Natl. Acad. Sci. U.S.A.">
        <title>Extensive sampling of basidiomycete genomes demonstrates inadequacy of the white-rot/brown-rot paradigm for wood decay fungi.</title>
        <authorList>
            <person name="Riley R."/>
            <person name="Salamov A.A."/>
            <person name="Brown D.W."/>
            <person name="Nagy L.G."/>
            <person name="Floudas D."/>
            <person name="Held B.W."/>
            <person name="Levasseur A."/>
            <person name="Lombard V."/>
            <person name="Morin E."/>
            <person name="Otillar R."/>
            <person name="Lindquist E.A."/>
            <person name="Sun H."/>
            <person name="LaButti K.M."/>
            <person name="Schmutz J."/>
            <person name="Jabbour D."/>
            <person name="Luo H."/>
            <person name="Baker S.E."/>
            <person name="Pisabarro A.G."/>
            <person name="Walton J.D."/>
            <person name="Blanchette R.A."/>
            <person name="Henrissat B."/>
            <person name="Martin F."/>
            <person name="Cullen D."/>
            <person name="Hibbett D.S."/>
            <person name="Grigoriev I.V."/>
        </authorList>
    </citation>
    <scope>NUCLEOTIDE SEQUENCE [LARGE SCALE GENOMIC DNA]</scope>
    <source>
        <strain evidence="4">MUCL 33604</strain>
    </source>
</reference>
<sequence>MDDISSPLASATNKDIEPDDLRPAMDDIASPSEPAENKDVGPDVARSTMDDISSPSPVDVKDNEPDDARPSKGTISSPSTPARGHVSSDVPLQPCAEIVELGTDVEAVPKKDQSRASRRISSITNLSLSPFYRDLPVELDIEVDVNLLLSPLMMTGDLAFQDSGRVAQPRRWSWTLLTISVFVVGVMGGLIFDRITYSNRARCTP</sequence>
<dbReference type="EMBL" id="KL197712">
    <property type="protein sequence ID" value="KDQ61988.1"/>
    <property type="molecule type" value="Genomic_DNA"/>
</dbReference>
<evidence type="ECO:0000313" key="3">
    <source>
        <dbReference type="EMBL" id="KDQ61988.1"/>
    </source>
</evidence>
<evidence type="ECO:0000256" key="2">
    <source>
        <dbReference type="SAM" id="Phobius"/>
    </source>
</evidence>
<feature type="transmembrane region" description="Helical" evidence="2">
    <location>
        <begin position="172"/>
        <end position="192"/>
    </location>
</feature>
<keyword evidence="2" id="KW-0472">Membrane</keyword>
<name>A0A067Q4L2_9AGAM</name>
<keyword evidence="4" id="KW-1185">Reference proteome</keyword>
<protein>
    <submittedName>
        <fullName evidence="3">Uncharacterized protein</fullName>
    </submittedName>
</protein>
<evidence type="ECO:0000313" key="4">
    <source>
        <dbReference type="Proteomes" id="UP000027265"/>
    </source>
</evidence>
<feature type="compositionally biased region" description="Basic and acidic residues" evidence="1">
    <location>
        <begin position="59"/>
        <end position="70"/>
    </location>
</feature>
<accession>A0A067Q4L2</accession>
<dbReference type="Proteomes" id="UP000027265">
    <property type="component" value="Unassembled WGS sequence"/>
</dbReference>
<feature type="region of interest" description="Disordered" evidence="1">
    <location>
        <begin position="1"/>
        <end position="91"/>
    </location>
</feature>
<keyword evidence="2" id="KW-0812">Transmembrane</keyword>
<evidence type="ECO:0000256" key="1">
    <source>
        <dbReference type="SAM" id="MobiDB-lite"/>
    </source>
</evidence>
<proteinExistence type="predicted"/>
<keyword evidence="2" id="KW-1133">Transmembrane helix</keyword>
<dbReference type="InParanoid" id="A0A067Q4L2"/>
<dbReference type="AlphaFoldDB" id="A0A067Q4L2"/>
<gene>
    <name evidence="3" type="ORF">JAAARDRAFT_204366</name>
</gene>
<feature type="compositionally biased region" description="Basic and acidic residues" evidence="1">
    <location>
        <begin position="14"/>
        <end position="25"/>
    </location>
</feature>